<dbReference type="SUPFAM" id="SSF48264">
    <property type="entry name" value="Cytochrome P450"/>
    <property type="match status" value="1"/>
</dbReference>
<keyword evidence="2" id="KW-0349">Heme</keyword>
<dbReference type="PRINTS" id="PR00385">
    <property type="entry name" value="P450"/>
</dbReference>
<accession>A0ABP4TJL7</accession>
<dbReference type="PANTHER" id="PTHR46696:SF6">
    <property type="entry name" value="P450, PUTATIVE (EUROFUNG)-RELATED"/>
    <property type="match status" value="1"/>
</dbReference>
<evidence type="ECO:0000256" key="1">
    <source>
        <dbReference type="ARBA" id="ARBA00010617"/>
    </source>
</evidence>
<dbReference type="PANTHER" id="PTHR46696">
    <property type="entry name" value="P450, PUTATIVE (EUROFUNG)-RELATED"/>
    <property type="match status" value="1"/>
</dbReference>
<evidence type="ECO:0000313" key="3">
    <source>
        <dbReference type="EMBL" id="GAA1688454.1"/>
    </source>
</evidence>
<protein>
    <submittedName>
        <fullName evidence="3">Cytochrome P450</fullName>
    </submittedName>
</protein>
<keyword evidence="2" id="KW-0560">Oxidoreductase</keyword>
<comment type="caution">
    <text evidence="3">The sequence shown here is derived from an EMBL/GenBank/DDBJ whole genome shotgun (WGS) entry which is preliminary data.</text>
</comment>
<dbReference type="CDD" id="cd11030">
    <property type="entry name" value="CYP105-like"/>
    <property type="match status" value="1"/>
</dbReference>
<dbReference type="Gene3D" id="1.10.630.10">
    <property type="entry name" value="Cytochrome P450"/>
    <property type="match status" value="1"/>
</dbReference>
<dbReference type="InterPro" id="IPR001128">
    <property type="entry name" value="Cyt_P450"/>
</dbReference>
<dbReference type="Pfam" id="PF00067">
    <property type="entry name" value="p450"/>
    <property type="match status" value="1"/>
</dbReference>
<proteinExistence type="inferred from homology"/>
<comment type="similarity">
    <text evidence="1 2">Belongs to the cytochrome P450 family.</text>
</comment>
<sequence>MVATYLKRWVGNRILSRTTRKGGGLDLLKLRVFPSEVTLPLRREGVDPQPALGEVRETDPVHRLVHVFGITVWLVTGHAESKAVLADTTNFSNDVRHLIGSDPNKPSEGIGGLGFTDPPDHTRLRKLLTPEFTKRRLARLEPVIEKIVNDQLDLMEAKGPVVDIVSDFAFNVPFLLIADLLGVEEQDRDRFRALGPARFDVSAGGIGLFGSASESRDFLFEIVRKQRANPGDGLIGSIIKAQGDDLDDVELGGLADGVFLGGYETSASMLALGTLVLLRNPENFERIRNEPGAVDHIVEELLRYLTVVQVAFPRFARHDQELFGKPVKKGDLVAVSLSGADRDKNVFGDDAEDFYPRRASSAAHLAFGHGMHRCVGAELARMELRAAFLALAHRFPNLALAVPEEQLRFRELSIVYGLDSLPVQLNATKSHQAAG</sequence>
<name>A0ABP4TJL7_9ACTN</name>
<dbReference type="InterPro" id="IPR017972">
    <property type="entry name" value="Cyt_P450_CS"/>
</dbReference>
<dbReference type="PRINTS" id="PR00359">
    <property type="entry name" value="BP450"/>
</dbReference>
<keyword evidence="4" id="KW-1185">Reference proteome</keyword>
<dbReference type="Proteomes" id="UP001500280">
    <property type="component" value="Unassembled WGS sequence"/>
</dbReference>
<dbReference type="InterPro" id="IPR002397">
    <property type="entry name" value="Cyt_P450_B"/>
</dbReference>
<evidence type="ECO:0000313" key="4">
    <source>
        <dbReference type="Proteomes" id="UP001500280"/>
    </source>
</evidence>
<organism evidence="3 4">
    <name type="scientific">Kribbella yunnanensis</name>
    <dbReference type="NCBI Taxonomy" id="190194"/>
    <lineage>
        <taxon>Bacteria</taxon>
        <taxon>Bacillati</taxon>
        <taxon>Actinomycetota</taxon>
        <taxon>Actinomycetes</taxon>
        <taxon>Propionibacteriales</taxon>
        <taxon>Kribbellaceae</taxon>
        <taxon>Kribbella</taxon>
    </lineage>
</organism>
<dbReference type="PROSITE" id="PS00086">
    <property type="entry name" value="CYTOCHROME_P450"/>
    <property type="match status" value="1"/>
</dbReference>
<keyword evidence="2" id="KW-0503">Monooxygenase</keyword>
<gene>
    <name evidence="3" type="ORF">GCM10009745_36720</name>
</gene>
<dbReference type="RefSeq" id="WP_344153614.1">
    <property type="nucleotide sequence ID" value="NZ_BAAANF010000013.1"/>
</dbReference>
<reference evidence="4" key="1">
    <citation type="journal article" date="2019" name="Int. J. Syst. Evol. Microbiol.">
        <title>The Global Catalogue of Microorganisms (GCM) 10K type strain sequencing project: providing services to taxonomists for standard genome sequencing and annotation.</title>
        <authorList>
            <consortium name="The Broad Institute Genomics Platform"/>
            <consortium name="The Broad Institute Genome Sequencing Center for Infectious Disease"/>
            <person name="Wu L."/>
            <person name="Ma J."/>
        </authorList>
    </citation>
    <scope>NUCLEOTIDE SEQUENCE [LARGE SCALE GENOMIC DNA]</scope>
    <source>
        <strain evidence="4">JCM 14307</strain>
    </source>
</reference>
<dbReference type="InterPro" id="IPR036396">
    <property type="entry name" value="Cyt_P450_sf"/>
</dbReference>
<keyword evidence="2" id="KW-0408">Iron</keyword>
<dbReference type="EMBL" id="BAAANF010000013">
    <property type="protein sequence ID" value="GAA1688454.1"/>
    <property type="molecule type" value="Genomic_DNA"/>
</dbReference>
<keyword evidence="2" id="KW-0479">Metal-binding</keyword>
<evidence type="ECO:0000256" key="2">
    <source>
        <dbReference type="RuleBase" id="RU000461"/>
    </source>
</evidence>